<evidence type="ECO:0000313" key="6">
    <source>
        <dbReference type="EMBL" id="GIH15934.1"/>
    </source>
</evidence>
<feature type="chain" id="PRO_5038711024" evidence="4">
    <location>
        <begin position="24"/>
        <end position="550"/>
    </location>
</feature>
<evidence type="ECO:0000256" key="2">
    <source>
        <dbReference type="ARBA" id="ARBA00005695"/>
    </source>
</evidence>
<dbReference type="Gene3D" id="3.40.190.10">
    <property type="entry name" value="Periplasmic binding protein-like II"/>
    <property type="match status" value="1"/>
</dbReference>
<dbReference type="RefSeq" id="WP_203919542.1">
    <property type="nucleotide sequence ID" value="NZ_BONZ01000038.1"/>
</dbReference>
<feature type="domain" description="Solute-binding protein family 5" evidence="5">
    <location>
        <begin position="84"/>
        <end position="447"/>
    </location>
</feature>
<reference evidence="6" key="1">
    <citation type="submission" date="2021-01" db="EMBL/GenBank/DDBJ databases">
        <title>Whole genome shotgun sequence of Rugosimonospora africana NBRC 104875.</title>
        <authorList>
            <person name="Komaki H."/>
            <person name="Tamura T."/>
        </authorList>
    </citation>
    <scope>NUCLEOTIDE SEQUENCE</scope>
    <source>
        <strain evidence="6">NBRC 104875</strain>
    </source>
</reference>
<evidence type="ECO:0000256" key="4">
    <source>
        <dbReference type="SAM" id="SignalP"/>
    </source>
</evidence>
<dbReference type="InterPro" id="IPR030678">
    <property type="entry name" value="Peptide/Ni-bd"/>
</dbReference>
<comment type="subcellular location">
    <subcellularLocation>
        <location evidence="1">Cell membrane</location>
        <topology evidence="1">Lipid-anchor</topology>
    </subcellularLocation>
</comment>
<dbReference type="Pfam" id="PF00496">
    <property type="entry name" value="SBP_bac_5"/>
    <property type="match status" value="1"/>
</dbReference>
<comment type="similarity">
    <text evidence="2">Belongs to the bacterial solute-binding protein 5 family.</text>
</comment>
<dbReference type="GO" id="GO:0042597">
    <property type="term" value="C:periplasmic space"/>
    <property type="evidence" value="ECO:0007669"/>
    <property type="project" value="UniProtKB-ARBA"/>
</dbReference>
<dbReference type="InterPro" id="IPR039424">
    <property type="entry name" value="SBP_5"/>
</dbReference>
<evidence type="ECO:0000256" key="1">
    <source>
        <dbReference type="ARBA" id="ARBA00004193"/>
    </source>
</evidence>
<protein>
    <submittedName>
        <fullName evidence="6">Peptide ABC transporter substrate-binding protein</fullName>
    </submittedName>
</protein>
<name>A0A8J3QSF7_9ACTN</name>
<evidence type="ECO:0000313" key="7">
    <source>
        <dbReference type="Proteomes" id="UP000642748"/>
    </source>
</evidence>
<dbReference type="PROSITE" id="PS01040">
    <property type="entry name" value="SBP_BACTERIAL_5"/>
    <property type="match status" value="1"/>
</dbReference>
<evidence type="ECO:0000256" key="3">
    <source>
        <dbReference type="ARBA" id="ARBA00022729"/>
    </source>
</evidence>
<dbReference type="InterPro" id="IPR000914">
    <property type="entry name" value="SBP_5_dom"/>
</dbReference>
<keyword evidence="7" id="KW-1185">Reference proteome</keyword>
<keyword evidence="3 4" id="KW-0732">Signal</keyword>
<dbReference type="GO" id="GO:0015833">
    <property type="term" value="P:peptide transport"/>
    <property type="evidence" value="ECO:0007669"/>
    <property type="project" value="TreeGrafter"/>
</dbReference>
<organism evidence="6 7">
    <name type="scientific">Rugosimonospora africana</name>
    <dbReference type="NCBI Taxonomy" id="556532"/>
    <lineage>
        <taxon>Bacteria</taxon>
        <taxon>Bacillati</taxon>
        <taxon>Actinomycetota</taxon>
        <taxon>Actinomycetes</taxon>
        <taxon>Micromonosporales</taxon>
        <taxon>Micromonosporaceae</taxon>
        <taxon>Rugosimonospora</taxon>
    </lineage>
</organism>
<accession>A0A8J3QSF7</accession>
<comment type="caution">
    <text evidence="6">The sequence shown here is derived from an EMBL/GenBank/DDBJ whole genome shotgun (WGS) entry which is preliminary data.</text>
</comment>
<dbReference type="Gene3D" id="3.90.76.10">
    <property type="entry name" value="Dipeptide-binding Protein, Domain 1"/>
    <property type="match status" value="1"/>
</dbReference>
<dbReference type="GO" id="GO:1904680">
    <property type="term" value="F:peptide transmembrane transporter activity"/>
    <property type="evidence" value="ECO:0007669"/>
    <property type="project" value="TreeGrafter"/>
</dbReference>
<dbReference type="EMBL" id="BONZ01000038">
    <property type="protein sequence ID" value="GIH15934.1"/>
    <property type="molecule type" value="Genomic_DNA"/>
</dbReference>
<feature type="signal peptide" evidence="4">
    <location>
        <begin position="1"/>
        <end position="23"/>
    </location>
</feature>
<dbReference type="PANTHER" id="PTHR30290">
    <property type="entry name" value="PERIPLASMIC BINDING COMPONENT OF ABC TRANSPORTER"/>
    <property type="match status" value="1"/>
</dbReference>
<dbReference type="PANTHER" id="PTHR30290:SF38">
    <property type="entry name" value="D,D-DIPEPTIDE-BINDING PERIPLASMIC PROTEIN DDPA-RELATED"/>
    <property type="match status" value="1"/>
</dbReference>
<evidence type="ECO:0000259" key="5">
    <source>
        <dbReference type="Pfam" id="PF00496"/>
    </source>
</evidence>
<dbReference type="GO" id="GO:0043190">
    <property type="term" value="C:ATP-binding cassette (ABC) transporter complex"/>
    <property type="evidence" value="ECO:0007669"/>
    <property type="project" value="InterPro"/>
</dbReference>
<proteinExistence type="inferred from homology"/>
<dbReference type="SUPFAM" id="SSF53850">
    <property type="entry name" value="Periplasmic binding protein-like II"/>
    <property type="match status" value="1"/>
</dbReference>
<sequence length="550" mass="59813">MRFMRARLLALAGVATLATTLCAACTGSVSASNNGAPILNLAHTGDAVQRVFNPYLPINAYSVGSKFEIYEPLVQVSKISAESYKPWLAESWSWSSDSKTLTLQLRKGVKWTDGQAFTSADVVFSYNLVKKFPALNLNGIEFSSIQAQGDNTVVMTFDKNARPNFDTIVQLEIVPEHVWSKVSDPTTYQDPSPVGTGPFTLDAKSFTPQGYTLLKNAKYWQAGKPAIGGLRFVTYKDNTAVAAALVQGDVDWSSAYIANIDQTFTAKGKQFQHFWPVIGADGLITNDAAAPFNDLQVRKAVSDGINRSQVAASANRPPATNPIGLPLPLFNDSIAPQYKDSKYTYDVNAAKQILQADGYTMGADGYFAKGGKQLAFSITIPSAYTEQVGAAQVIQANLKQAGIKVTVNGVSVDAINALTQKGNYQATIGYPIAEFQTAYGLYDAWMNPKYSVPIGQPIVTDENIERWEDPQTSQYFADYIAATTDDQRKAAIAGLEGRFVDGIPWIVLSYYQGYGDWNSTKVTGFPTDSNPYWTAEPNEVVALNLKPTGK</sequence>
<dbReference type="CDD" id="cd08509">
    <property type="entry name" value="PBP2_TmCBP_oligosaccharides_like"/>
    <property type="match status" value="1"/>
</dbReference>
<gene>
    <name evidence="6" type="ORF">Raf01_41060</name>
</gene>
<dbReference type="PIRSF" id="PIRSF002741">
    <property type="entry name" value="MppA"/>
    <property type="match status" value="1"/>
</dbReference>
<dbReference type="AlphaFoldDB" id="A0A8J3QSF7"/>
<dbReference type="Proteomes" id="UP000642748">
    <property type="component" value="Unassembled WGS sequence"/>
</dbReference>
<dbReference type="Gene3D" id="3.10.105.10">
    <property type="entry name" value="Dipeptide-binding Protein, Domain 3"/>
    <property type="match status" value="1"/>
</dbReference>
<dbReference type="InterPro" id="IPR023765">
    <property type="entry name" value="SBP_5_CS"/>
</dbReference>